<evidence type="ECO:0000256" key="1">
    <source>
        <dbReference type="ARBA" id="ARBA00001946"/>
    </source>
</evidence>
<dbReference type="SUPFAM" id="SSF81891">
    <property type="entry name" value="Poly A polymerase C-terminal region-like"/>
    <property type="match status" value="1"/>
</dbReference>
<evidence type="ECO:0000256" key="3">
    <source>
        <dbReference type="ARBA" id="ARBA00022694"/>
    </source>
</evidence>
<evidence type="ECO:0000256" key="6">
    <source>
        <dbReference type="ARBA" id="ARBA00022741"/>
    </source>
</evidence>
<proteinExistence type="inferred from homology"/>
<dbReference type="SUPFAM" id="SSF81301">
    <property type="entry name" value="Nucleotidyltransferase"/>
    <property type="match status" value="1"/>
</dbReference>
<dbReference type="InterPro" id="IPR032828">
    <property type="entry name" value="PolyA_RNA-bd"/>
</dbReference>
<dbReference type="GO" id="GO:0008033">
    <property type="term" value="P:tRNA processing"/>
    <property type="evidence" value="ECO:0007669"/>
    <property type="project" value="UniProtKB-KW"/>
</dbReference>
<keyword evidence="5" id="KW-0479">Metal-binding</keyword>
<organism evidence="12 13">
    <name type="scientific">Slackia isoflavoniconvertens</name>
    <dbReference type="NCBI Taxonomy" id="572010"/>
    <lineage>
        <taxon>Bacteria</taxon>
        <taxon>Bacillati</taxon>
        <taxon>Actinomycetota</taxon>
        <taxon>Coriobacteriia</taxon>
        <taxon>Eggerthellales</taxon>
        <taxon>Eggerthellaceae</taxon>
        <taxon>Slackia</taxon>
    </lineage>
</organism>
<evidence type="ECO:0000259" key="10">
    <source>
        <dbReference type="Pfam" id="PF01966"/>
    </source>
</evidence>
<comment type="similarity">
    <text evidence="8">Belongs to the tRNA nucleotidyltransferase/poly(A) polymerase family.</text>
</comment>
<keyword evidence="2 8" id="KW-0808">Transferase</keyword>
<accession>A0A369LE94</accession>
<dbReference type="InterPro" id="IPR050264">
    <property type="entry name" value="Bact_CCA-adding_enz_type3_sf"/>
</dbReference>
<evidence type="ECO:0000259" key="11">
    <source>
        <dbReference type="Pfam" id="PF12627"/>
    </source>
</evidence>
<comment type="cofactor">
    <cofactor evidence="1">
        <name>Mg(2+)</name>
        <dbReference type="ChEBI" id="CHEBI:18420"/>
    </cofactor>
</comment>
<dbReference type="AlphaFoldDB" id="A0A369LE94"/>
<evidence type="ECO:0000313" key="12">
    <source>
        <dbReference type="EMBL" id="RDB57019.1"/>
    </source>
</evidence>
<dbReference type="PANTHER" id="PTHR46173">
    <property type="entry name" value="CCA TRNA NUCLEOTIDYLTRANSFERASE 1, MITOCHONDRIAL"/>
    <property type="match status" value="1"/>
</dbReference>
<evidence type="ECO:0000256" key="7">
    <source>
        <dbReference type="ARBA" id="ARBA00022842"/>
    </source>
</evidence>
<dbReference type="Gene3D" id="1.10.246.80">
    <property type="match status" value="1"/>
</dbReference>
<keyword evidence="4" id="KW-0548">Nucleotidyltransferase</keyword>
<dbReference type="EMBL" id="PPTO01000013">
    <property type="protein sequence ID" value="RDB57019.1"/>
    <property type="molecule type" value="Genomic_DNA"/>
</dbReference>
<dbReference type="InterPro" id="IPR002646">
    <property type="entry name" value="PolA_pol_head_dom"/>
</dbReference>
<dbReference type="PANTHER" id="PTHR46173:SF1">
    <property type="entry name" value="CCA TRNA NUCLEOTIDYLTRANSFERASE 1, MITOCHONDRIAL"/>
    <property type="match status" value="1"/>
</dbReference>
<dbReference type="CDD" id="cd05398">
    <property type="entry name" value="NT_ClassII-CCAase"/>
    <property type="match status" value="1"/>
</dbReference>
<comment type="caution">
    <text evidence="12">The sequence shown here is derived from an EMBL/GenBank/DDBJ whole genome shotgun (WGS) entry which is preliminary data.</text>
</comment>
<dbReference type="Proteomes" id="UP000253975">
    <property type="component" value="Unassembled WGS sequence"/>
</dbReference>
<dbReference type="Pfam" id="PF01743">
    <property type="entry name" value="PolyA_pol"/>
    <property type="match status" value="1"/>
</dbReference>
<dbReference type="InterPro" id="IPR043519">
    <property type="entry name" value="NT_sf"/>
</dbReference>
<dbReference type="Pfam" id="PF01966">
    <property type="entry name" value="HD"/>
    <property type="match status" value="1"/>
</dbReference>
<evidence type="ECO:0000256" key="4">
    <source>
        <dbReference type="ARBA" id="ARBA00022695"/>
    </source>
</evidence>
<dbReference type="InterPro" id="IPR006674">
    <property type="entry name" value="HD_domain"/>
</dbReference>
<evidence type="ECO:0000256" key="2">
    <source>
        <dbReference type="ARBA" id="ARBA00022679"/>
    </source>
</evidence>
<evidence type="ECO:0000256" key="5">
    <source>
        <dbReference type="ARBA" id="ARBA00022723"/>
    </source>
</evidence>
<sequence>MPGRPFKEENRRKYQSVFSGFAKNTCYIAKYGLQPALFHYAFPMDTRIDIIAHSPAALAIRALEKSGYQAWIVGGWVRDTLMGRVPHDADIATNAPWEHTKRIMCDAGYAVHETGVKHGTVTAIVSGEPIEITTYRIEGPYSDSRHPDYVEFVDSIELDLARRDFTMNAIAFHPTRGIFDPFDGASDIEARTIRAVGDARKRFKEDPLRILRAARFEAQTGFEIEPATRDAAFSCAHLLDSVARERTGSELTKLLCGPYAGRVIENEFSIVVQAINELEVARGFKLKSKRHAYDLLGHLAHSVSAAPENEALRWAALLHDIAKPESNHDHAQRSSIAATRIMQRLRIGRQQTQQAADAIAWHMTSFPPSEEALRLFVACLGGDVPRARRALLLQRADASGHGPKGDARVREVDEELAMLDALECSGKPLGAKQLALSGKEVADLGNLHGSEIGRTLDALLAAVVEGEVENTPEALRSHLNFAIENAEEHIFQKKLQKFLTKR</sequence>
<dbReference type="GO" id="GO:0000049">
    <property type="term" value="F:tRNA binding"/>
    <property type="evidence" value="ECO:0007669"/>
    <property type="project" value="TreeGrafter"/>
</dbReference>
<feature type="domain" description="HD" evidence="10">
    <location>
        <begin position="299"/>
        <end position="397"/>
    </location>
</feature>
<keyword evidence="3" id="KW-0819">tRNA processing</keyword>
<gene>
    <name evidence="12" type="ORF">C1881_07910</name>
</gene>
<reference evidence="12 13" key="1">
    <citation type="journal article" date="2018" name="Elife">
        <title>Discovery and characterization of a prevalent human gut bacterial enzyme sufficient for the inactivation of a family of plant toxins.</title>
        <authorList>
            <person name="Koppel N."/>
            <person name="Bisanz J.E."/>
            <person name="Pandelia M.E."/>
            <person name="Turnbaugh P.J."/>
            <person name="Balskus E.P."/>
        </authorList>
    </citation>
    <scope>NUCLEOTIDE SEQUENCE [LARGE SCALE GENOMIC DNA]</scope>
    <source>
        <strain evidence="12 13">OB21 GAM31</strain>
    </source>
</reference>
<evidence type="ECO:0000256" key="8">
    <source>
        <dbReference type="RuleBase" id="RU003953"/>
    </source>
</evidence>
<dbReference type="GO" id="GO:0046872">
    <property type="term" value="F:metal ion binding"/>
    <property type="evidence" value="ECO:0007669"/>
    <property type="project" value="UniProtKB-KW"/>
</dbReference>
<dbReference type="GO" id="GO:0000166">
    <property type="term" value="F:nucleotide binding"/>
    <property type="evidence" value="ECO:0007669"/>
    <property type="project" value="UniProtKB-KW"/>
</dbReference>
<keyword evidence="6" id="KW-0547">Nucleotide-binding</keyword>
<feature type="domain" description="Poly A polymerase head" evidence="9">
    <location>
        <begin position="70"/>
        <end position="194"/>
    </location>
</feature>
<feature type="domain" description="tRNA nucleotidyltransferase/poly(A) polymerase RNA and SrmB- binding" evidence="11">
    <location>
        <begin position="221"/>
        <end position="265"/>
    </location>
</feature>
<dbReference type="Gene3D" id="1.10.3090.10">
    <property type="entry name" value="cca-adding enzyme, domain 2"/>
    <property type="match status" value="1"/>
</dbReference>
<dbReference type="Gene3D" id="3.30.460.10">
    <property type="entry name" value="Beta Polymerase, domain 2"/>
    <property type="match status" value="1"/>
</dbReference>
<name>A0A369LE94_9ACTN</name>
<dbReference type="Pfam" id="PF12627">
    <property type="entry name" value="PolyA_pol_RNAbd"/>
    <property type="match status" value="1"/>
</dbReference>
<evidence type="ECO:0000259" key="9">
    <source>
        <dbReference type="Pfam" id="PF01743"/>
    </source>
</evidence>
<protein>
    <recommendedName>
        <fullName evidence="14">Phosphohydrolase</fullName>
    </recommendedName>
</protein>
<keyword evidence="8" id="KW-0694">RNA-binding</keyword>
<keyword evidence="7" id="KW-0460">Magnesium</keyword>
<evidence type="ECO:0000313" key="13">
    <source>
        <dbReference type="Proteomes" id="UP000253975"/>
    </source>
</evidence>
<dbReference type="GO" id="GO:0016779">
    <property type="term" value="F:nucleotidyltransferase activity"/>
    <property type="evidence" value="ECO:0007669"/>
    <property type="project" value="UniProtKB-KW"/>
</dbReference>
<evidence type="ECO:0008006" key="14">
    <source>
        <dbReference type="Google" id="ProtNLM"/>
    </source>
</evidence>